<evidence type="ECO:0000256" key="5">
    <source>
        <dbReference type="SAM" id="MobiDB-lite"/>
    </source>
</evidence>
<feature type="transmembrane region" description="Helical" evidence="6">
    <location>
        <begin position="300"/>
        <end position="323"/>
    </location>
</feature>
<feature type="transmembrane region" description="Helical" evidence="6">
    <location>
        <begin position="393"/>
        <end position="416"/>
    </location>
</feature>
<feature type="transmembrane region" description="Helical" evidence="6">
    <location>
        <begin position="330"/>
        <end position="351"/>
    </location>
</feature>
<dbReference type="InterPro" id="IPR005828">
    <property type="entry name" value="MFS_sugar_transport-like"/>
</dbReference>
<keyword evidence="4 6" id="KW-0472">Membrane</keyword>
<dbReference type="InterPro" id="IPR005829">
    <property type="entry name" value="Sugar_transporter_CS"/>
</dbReference>
<sequence length="870" mass="98653">MAKHARDNISLDPGFWTVTSWIQLLYGLWVNLSQVGIGLAFGFPAVQVPQLSSPESHIKITRDEASWIASILTLFSPIGCLLSGYLMDKYGRRVMLIVCQCPICLGWLYTGMAETSRQIIIGRAITGIGCGMAMGPPRIFCSEITLPNMRGVIGAFPALAISLGISMQAGLGYFFAWEILCYVFCAFTFFNFLIFNLLPETPYFLLIKESPECARKNLAKFRGKKYDVESEMLQLIEFKLDNNLRKLTLMEKVPILFSRVSCQPFSFINTYILISQASGVSVILIWAIEILKTANSSFDVHTGNFLMALTRLVVGTFTSILLFRVGRKPLALGSAIGVSLVCFSLGVFIHYNNAPSLVPQVGFMAYMAFASLGYYTLPFLMMAELYPLQIRGMLGGITVSLSSFFIFATTKIFPYIRDSMGLANTIVFFGVCSLFGTLFLYFFLPETHELTLQEIEEFYNARRPTLVSQRRIMNIQLQRLRSNDSDRSMSPYASESDIKNLESMKYRIGRSKESLTKSAKTIKLQPHGLDADAIRRIDMEARRRVHLHPSDVSFHSLKPHSTSLTSLKKYMEQNELYKSKRDLHDRDGSPEDLDKGLYRTLMIHSDESLSFYLRRITIENTAERVSSDEFVMRESFRKKPALSIDSISEQSSSEDLSSLYEKSDESLVYAKPPKIQDSSKKEQAEVKTIYSQFEPQNEEDPVKAQRIRQEHVLEFEENPMLLHRHKKEQNPVIETNPNKEQEPKTKPSAMKKPHTDEENGEKHGPEGQPERVKSDQEYSLARSIDKQKELHRSSESLSVFEDNAVKKASSKDVTSRKVTIDSDKGFSDSDDNISISRAKKKVMKRIRNTSSDEDEGQNDINKPSTSKSRR</sequence>
<dbReference type="EMBL" id="LR824011">
    <property type="protein sequence ID" value="CAH0626772.1"/>
    <property type="molecule type" value="Genomic_DNA"/>
</dbReference>
<feature type="transmembrane region" description="Helical" evidence="6">
    <location>
        <begin position="65"/>
        <end position="87"/>
    </location>
</feature>
<feature type="transmembrane region" description="Helical" evidence="6">
    <location>
        <begin position="119"/>
        <end position="140"/>
    </location>
</feature>
<accession>A0A9P0G0V7</accession>
<feature type="transmembrane region" description="Helical" evidence="6">
    <location>
        <begin position="175"/>
        <end position="198"/>
    </location>
</feature>
<feature type="compositionally biased region" description="Basic and acidic residues" evidence="5">
    <location>
        <begin position="783"/>
        <end position="794"/>
    </location>
</feature>
<name>A0A9P0G0V7_CHRIL</name>
<dbReference type="InterPro" id="IPR050549">
    <property type="entry name" value="MFS_Trehalose_Transporter"/>
</dbReference>
<feature type="transmembrane region" description="Helical" evidence="6">
    <location>
        <begin position="268"/>
        <end position="288"/>
    </location>
</feature>
<organism evidence="8 9">
    <name type="scientific">Chrysodeixis includens</name>
    <name type="common">Soybean looper</name>
    <name type="synonym">Pseudoplusia includens</name>
    <dbReference type="NCBI Taxonomy" id="689277"/>
    <lineage>
        <taxon>Eukaryota</taxon>
        <taxon>Metazoa</taxon>
        <taxon>Ecdysozoa</taxon>
        <taxon>Arthropoda</taxon>
        <taxon>Hexapoda</taxon>
        <taxon>Insecta</taxon>
        <taxon>Pterygota</taxon>
        <taxon>Neoptera</taxon>
        <taxon>Endopterygota</taxon>
        <taxon>Lepidoptera</taxon>
        <taxon>Glossata</taxon>
        <taxon>Ditrysia</taxon>
        <taxon>Noctuoidea</taxon>
        <taxon>Noctuidae</taxon>
        <taxon>Plusiinae</taxon>
        <taxon>Chrysodeixis</taxon>
    </lineage>
</organism>
<reference evidence="8" key="1">
    <citation type="submission" date="2021-12" db="EMBL/GenBank/DDBJ databases">
        <authorList>
            <person name="King R."/>
        </authorList>
    </citation>
    <scope>NUCLEOTIDE SEQUENCE</scope>
</reference>
<feature type="compositionally biased region" description="Basic and acidic residues" evidence="5">
    <location>
        <begin position="803"/>
        <end position="827"/>
    </location>
</feature>
<keyword evidence="3 6" id="KW-1133">Transmembrane helix</keyword>
<dbReference type="PANTHER" id="PTHR48021">
    <property type="match status" value="1"/>
</dbReference>
<feature type="compositionally biased region" description="Basic residues" evidence="5">
    <location>
        <begin position="837"/>
        <end position="847"/>
    </location>
</feature>
<dbReference type="GO" id="GO:0016020">
    <property type="term" value="C:membrane"/>
    <property type="evidence" value="ECO:0007669"/>
    <property type="project" value="UniProtKB-SubCell"/>
</dbReference>
<evidence type="ECO:0000256" key="2">
    <source>
        <dbReference type="ARBA" id="ARBA00022692"/>
    </source>
</evidence>
<feature type="compositionally biased region" description="Polar residues" evidence="5">
    <location>
        <begin position="858"/>
        <end position="870"/>
    </location>
</feature>
<evidence type="ECO:0000259" key="7">
    <source>
        <dbReference type="PROSITE" id="PS50850"/>
    </source>
</evidence>
<evidence type="ECO:0000256" key="4">
    <source>
        <dbReference type="ARBA" id="ARBA00023136"/>
    </source>
</evidence>
<evidence type="ECO:0000256" key="6">
    <source>
        <dbReference type="SAM" id="Phobius"/>
    </source>
</evidence>
<feature type="compositionally biased region" description="Basic and acidic residues" evidence="5">
    <location>
        <begin position="753"/>
        <end position="776"/>
    </location>
</feature>
<keyword evidence="9" id="KW-1185">Reference proteome</keyword>
<dbReference type="InterPro" id="IPR036259">
    <property type="entry name" value="MFS_trans_sf"/>
</dbReference>
<keyword evidence="2 6" id="KW-0812">Transmembrane</keyword>
<dbReference type="Gene3D" id="1.20.1250.20">
    <property type="entry name" value="MFS general substrate transporter like domains"/>
    <property type="match status" value="1"/>
</dbReference>
<protein>
    <recommendedName>
        <fullName evidence="7">Major facilitator superfamily (MFS) profile domain-containing protein</fullName>
    </recommendedName>
</protein>
<dbReference type="PROSITE" id="PS00217">
    <property type="entry name" value="SUGAR_TRANSPORT_2"/>
    <property type="match status" value="1"/>
</dbReference>
<evidence type="ECO:0000313" key="8">
    <source>
        <dbReference type="EMBL" id="CAH0626772.1"/>
    </source>
</evidence>
<feature type="transmembrane region" description="Helical" evidence="6">
    <location>
        <begin position="21"/>
        <end position="45"/>
    </location>
</feature>
<proteinExistence type="predicted"/>
<dbReference type="SUPFAM" id="SSF103473">
    <property type="entry name" value="MFS general substrate transporter"/>
    <property type="match status" value="1"/>
</dbReference>
<dbReference type="FunFam" id="1.20.1250.20:FF:000249">
    <property type="entry name" value="facilitated trehalose transporter Tret1"/>
    <property type="match status" value="1"/>
</dbReference>
<dbReference type="AlphaFoldDB" id="A0A9P0G0V7"/>
<evidence type="ECO:0000313" key="9">
    <source>
        <dbReference type="Proteomes" id="UP001154114"/>
    </source>
</evidence>
<comment type="subcellular location">
    <subcellularLocation>
        <location evidence="1">Membrane</location>
        <topology evidence="1">Multi-pass membrane protein</topology>
    </subcellularLocation>
</comment>
<dbReference type="InterPro" id="IPR020846">
    <property type="entry name" value="MFS_dom"/>
</dbReference>
<feature type="transmembrane region" description="Helical" evidence="6">
    <location>
        <begin position="363"/>
        <end position="381"/>
    </location>
</feature>
<feature type="transmembrane region" description="Helical" evidence="6">
    <location>
        <begin position="422"/>
        <end position="444"/>
    </location>
</feature>
<evidence type="ECO:0000256" key="3">
    <source>
        <dbReference type="ARBA" id="ARBA00022989"/>
    </source>
</evidence>
<dbReference type="PANTHER" id="PTHR48021:SF7">
    <property type="entry name" value="RH09188P"/>
    <property type="match status" value="1"/>
</dbReference>
<evidence type="ECO:0000256" key="1">
    <source>
        <dbReference type="ARBA" id="ARBA00004141"/>
    </source>
</evidence>
<dbReference type="OrthoDB" id="4142200at2759"/>
<feature type="region of interest" description="Disordered" evidence="5">
    <location>
        <begin position="715"/>
        <end position="870"/>
    </location>
</feature>
<dbReference type="Pfam" id="PF00083">
    <property type="entry name" value="Sugar_tr"/>
    <property type="match status" value="1"/>
</dbReference>
<feature type="domain" description="Major facilitator superfamily (MFS) profile" evidence="7">
    <location>
        <begin position="22"/>
        <end position="448"/>
    </location>
</feature>
<feature type="transmembrane region" description="Helical" evidence="6">
    <location>
        <begin position="152"/>
        <end position="169"/>
    </location>
</feature>
<dbReference type="GO" id="GO:0022857">
    <property type="term" value="F:transmembrane transporter activity"/>
    <property type="evidence" value="ECO:0007669"/>
    <property type="project" value="InterPro"/>
</dbReference>
<dbReference type="Proteomes" id="UP001154114">
    <property type="component" value="Chromosome 8"/>
</dbReference>
<dbReference type="PROSITE" id="PS50850">
    <property type="entry name" value="MFS"/>
    <property type="match status" value="1"/>
</dbReference>
<gene>
    <name evidence="8" type="ORF">CINC_LOCUS12284</name>
</gene>